<gene>
    <name evidence="2" type="ORF">H4Q31_09895</name>
</gene>
<proteinExistence type="predicted"/>
<dbReference type="InterPro" id="IPR007730">
    <property type="entry name" value="SPOR-like_dom"/>
</dbReference>
<name>A0A841TBX9_9BACL</name>
<dbReference type="Proteomes" id="UP000574133">
    <property type="component" value="Unassembled WGS sequence"/>
</dbReference>
<accession>A0A841TBX9</accession>
<dbReference type="EMBL" id="JACJVN010000033">
    <property type="protein sequence ID" value="MBB6677636.1"/>
    <property type="molecule type" value="Genomic_DNA"/>
</dbReference>
<dbReference type="Pfam" id="PF05036">
    <property type="entry name" value="SPOR"/>
    <property type="match status" value="1"/>
</dbReference>
<dbReference type="GO" id="GO:0030288">
    <property type="term" value="C:outer membrane-bounded periplasmic space"/>
    <property type="evidence" value="ECO:0007669"/>
    <property type="project" value="TreeGrafter"/>
</dbReference>
<dbReference type="SUPFAM" id="SSF110997">
    <property type="entry name" value="Sporulation related repeat"/>
    <property type="match status" value="1"/>
</dbReference>
<dbReference type="InterPro" id="IPR013486">
    <property type="entry name" value="SpoIID/LytB"/>
</dbReference>
<evidence type="ECO:0000313" key="3">
    <source>
        <dbReference type="Proteomes" id="UP000574133"/>
    </source>
</evidence>
<dbReference type="PROSITE" id="PS51724">
    <property type="entry name" value="SPOR"/>
    <property type="match status" value="1"/>
</dbReference>
<dbReference type="InterPro" id="IPR051922">
    <property type="entry name" value="Bact_Sporulation_Assoc"/>
</dbReference>
<organism evidence="2 3">
    <name type="scientific">Cohnella lubricantis</name>
    <dbReference type="NCBI Taxonomy" id="2163172"/>
    <lineage>
        <taxon>Bacteria</taxon>
        <taxon>Bacillati</taxon>
        <taxon>Bacillota</taxon>
        <taxon>Bacilli</taxon>
        <taxon>Bacillales</taxon>
        <taxon>Paenibacillaceae</taxon>
        <taxon>Cohnella</taxon>
    </lineage>
</organism>
<sequence>MMKASATLTIGRKTMIGTLLGAVSLGMIGSTAHAVSVPDHIRVALFLDLSSKYQALTPAVTLSSAGGMKLTWNGAAIATVNAGKSVRFAVDGYRAIILETDDLAAATSVLKTVQRSTNAALLIRLSKNGKTVYQVTEGNYANAAAAAAAVAKWTNAGVAAGVKSLSAPVVAGPWAVEAGPYANEAAAAAAVASFGALGLDAFVSQKLTGSTPSYYVRIGQASDASALAELKNKAASVGVPILIPDASAAYVVLRNDLTASGTPDAAVPLYALSASAKLLAAPVNAGNGILVTERSKRTYRGNMELSVLNGDLALVNDVPLEQYLYSVVGSEVPGSWPLETQKAQAVAARSYAVFSGTGFQIADVVDTTLSQTYNGIGAENANSVAGVNATAGEVLTYEGKVIDAVFSSNAGGVTADNATEIWGSSTPYLASAAQSPDAGPQEGKLEWYKVALSDGEIGYVRSDYLVYSGAKNEAGIPLYASTGDGVSVRPSPQTAGAGANPIAKLYKNDQVVVLDKVLEYTNYNWVETFTADQLANSINKRAKSKIGSLQTLEVSQRGLSGRVSEIKANGVPVDVGVPDNLRGALGSLKSTLFDIEETGRFSVVGANGAQKNFPTEGSASSLQIQGASGAAVTAGSSNLFVLNGDGELRAATTDPEFVITGKGFGHGLGMSQWGAKGLADQGYDYQSILQYYYKNVKIEKDGGE</sequence>
<evidence type="ECO:0000313" key="2">
    <source>
        <dbReference type="EMBL" id="MBB6677636.1"/>
    </source>
</evidence>
<dbReference type="PANTHER" id="PTHR30032">
    <property type="entry name" value="N-ACETYLMURAMOYL-L-ALANINE AMIDASE-RELATED"/>
    <property type="match status" value="1"/>
</dbReference>
<protein>
    <submittedName>
        <fullName evidence="2">SpoIID/LytB domain-containing protein</fullName>
    </submittedName>
</protein>
<dbReference type="RefSeq" id="WP_185178907.1">
    <property type="nucleotide sequence ID" value="NZ_CBCSEP010000005.1"/>
</dbReference>
<dbReference type="NCBIfam" id="TIGR02669">
    <property type="entry name" value="SpoIID_LytB"/>
    <property type="match status" value="1"/>
</dbReference>
<dbReference type="GO" id="GO:0042834">
    <property type="term" value="F:peptidoglycan binding"/>
    <property type="evidence" value="ECO:0007669"/>
    <property type="project" value="InterPro"/>
</dbReference>
<dbReference type="GO" id="GO:0030435">
    <property type="term" value="P:sporulation resulting in formation of a cellular spore"/>
    <property type="evidence" value="ECO:0007669"/>
    <property type="project" value="InterPro"/>
</dbReference>
<evidence type="ECO:0000259" key="1">
    <source>
        <dbReference type="PROSITE" id="PS51724"/>
    </source>
</evidence>
<dbReference type="AlphaFoldDB" id="A0A841TBX9"/>
<dbReference type="Pfam" id="PF08486">
    <property type="entry name" value="SpoIID"/>
    <property type="match status" value="1"/>
</dbReference>
<reference evidence="2 3" key="1">
    <citation type="submission" date="2020-08" db="EMBL/GenBank/DDBJ databases">
        <title>Cohnella phylogeny.</title>
        <authorList>
            <person name="Dunlap C."/>
        </authorList>
    </citation>
    <scope>NUCLEOTIDE SEQUENCE [LARGE SCALE GENOMIC DNA]</scope>
    <source>
        <strain evidence="2 3">DSM 103658</strain>
    </source>
</reference>
<keyword evidence="3" id="KW-1185">Reference proteome</keyword>
<dbReference type="InterPro" id="IPR013693">
    <property type="entry name" value="SpoIID/LytB_N"/>
</dbReference>
<feature type="domain" description="SPOR" evidence="1">
    <location>
        <begin position="127"/>
        <end position="206"/>
    </location>
</feature>
<dbReference type="InterPro" id="IPR036680">
    <property type="entry name" value="SPOR-like_sf"/>
</dbReference>
<comment type="caution">
    <text evidence="2">The sequence shown here is derived from an EMBL/GenBank/DDBJ whole genome shotgun (WGS) entry which is preliminary data.</text>
</comment>
<dbReference type="PANTHER" id="PTHR30032:SF4">
    <property type="entry name" value="AMIDASE ENHANCER"/>
    <property type="match status" value="1"/>
</dbReference>